<evidence type="ECO:0000313" key="2">
    <source>
        <dbReference type="Proteomes" id="UP000234525"/>
    </source>
</evidence>
<accession>A0A2H1K7E5</accession>
<proteinExistence type="predicted"/>
<name>A0A2H1K7E5_BREAU</name>
<reference evidence="1" key="1">
    <citation type="submission" date="2017-03" db="EMBL/GenBank/DDBJ databases">
        <authorList>
            <person name="Monnet C."/>
        </authorList>
    </citation>
    <scope>NUCLEOTIDE SEQUENCE [LARGE SCALE GENOMIC DNA]</scope>
    <source>
        <strain evidence="1">ATCC 9175</strain>
    </source>
</reference>
<dbReference type="AlphaFoldDB" id="A0A2H1K7E5"/>
<sequence length="152" mass="16311">MGFFVGVKNFKRSTTDENDLVVGCGVDVDAVKNVEVFVENNADVGNGNTFIKCSRASGTRFAALFSTERFTVHPVEMSVTVALGYTSTQVHLRSLGTGSASGQDTDSARTRRHGVKLCNSFWALQLPADTHANHRRVRADGAARAAKGSYAV</sequence>
<protein>
    <submittedName>
        <fullName evidence="1">Uncharacterized protein</fullName>
    </submittedName>
</protein>
<dbReference type="Proteomes" id="UP000234525">
    <property type="component" value="Unassembled WGS sequence"/>
</dbReference>
<gene>
    <name evidence="1" type="ORF">BAUR9175_03194</name>
</gene>
<dbReference type="EMBL" id="FXZB01000026">
    <property type="protein sequence ID" value="SMX95488.1"/>
    <property type="molecule type" value="Genomic_DNA"/>
</dbReference>
<comment type="caution">
    <text evidence="1">The sequence shown here is derived from an EMBL/GenBank/DDBJ whole genome shotgun (WGS) entry which is preliminary data.</text>
</comment>
<evidence type="ECO:0000313" key="1">
    <source>
        <dbReference type="EMBL" id="SMX95488.1"/>
    </source>
</evidence>
<keyword evidence="2" id="KW-1185">Reference proteome</keyword>
<organism evidence="1 2">
    <name type="scientific">Brevibacterium aurantiacum</name>
    <dbReference type="NCBI Taxonomy" id="273384"/>
    <lineage>
        <taxon>Bacteria</taxon>
        <taxon>Bacillati</taxon>
        <taxon>Actinomycetota</taxon>
        <taxon>Actinomycetes</taxon>
        <taxon>Micrococcales</taxon>
        <taxon>Brevibacteriaceae</taxon>
        <taxon>Brevibacterium</taxon>
    </lineage>
</organism>